<dbReference type="Proteomes" id="UP000806522">
    <property type="component" value="Unassembled WGS sequence"/>
</dbReference>
<organism evidence="6 7">
    <name type="scientific">Xylanibacter ruminicola</name>
    <name type="common">Prevotella ruminicola</name>
    <dbReference type="NCBI Taxonomy" id="839"/>
    <lineage>
        <taxon>Bacteria</taxon>
        <taxon>Pseudomonadati</taxon>
        <taxon>Bacteroidota</taxon>
        <taxon>Bacteroidia</taxon>
        <taxon>Bacteroidales</taxon>
        <taxon>Prevotellaceae</taxon>
        <taxon>Xylanibacter</taxon>
    </lineage>
</organism>
<evidence type="ECO:0000259" key="5">
    <source>
        <dbReference type="Pfam" id="PF01370"/>
    </source>
</evidence>
<dbReference type="AlphaFoldDB" id="A0A9D5P5Y4"/>
<dbReference type="SUPFAM" id="SSF51735">
    <property type="entry name" value="NAD(P)-binding Rossmann-fold domains"/>
    <property type="match status" value="1"/>
</dbReference>
<dbReference type="EMBL" id="SUYC01000002">
    <property type="protein sequence ID" value="MBE6269696.1"/>
    <property type="molecule type" value="Genomic_DNA"/>
</dbReference>
<dbReference type="GO" id="GO:0070403">
    <property type="term" value="F:NAD+ binding"/>
    <property type="evidence" value="ECO:0007669"/>
    <property type="project" value="InterPro"/>
</dbReference>
<feature type="domain" description="NAD-dependent epimerase/dehydratase" evidence="5">
    <location>
        <begin position="36"/>
        <end position="277"/>
    </location>
</feature>
<keyword evidence="2" id="KW-0210">Decarboxylase</keyword>
<dbReference type="PANTHER" id="PTHR43078:SF6">
    <property type="entry name" value="UDP-GLUCURONIC ACID DECARBOXYLASE 1"/>
    <property type="match status" value="1"/>
</dbReference>
<dbReference type="InterPro" id="IPR044516">
    <property type="entry name" value="UXS-like"/>
</dbReference>
<reference evidence="6" key="1">
    <citation type="submission" date="2019-04" db="EMBL/GenBank/DDBJ databases">
        <title>Evolution of Biomass-Degrading Anaerobic Consortia Revealed by Metagenomics.</title>
        <authorList>
            <person name="Peng X."/>
        </authorList>
    </citation>
    <scope>NUCLEOTIDE SEQUENCE</scope>
    <source>
        <strain evidence="6">SIG140</strain>
    </source>
</reference>
<evidence type="ECO:0000256" key="3">
    <source>
        <dbReference type="ARBA" id="ARBA00023027"/>
    </source>
</evidence>
<name>A0A9D5P5Y4_XYLRU</name>
<evidence type="ECO:0000313" key="6">
    <source>
        <dbReference type="EMBL" id="MBE6269696.1"/>
    </source>
</evidence>
<evidence type="ECO:0000313" key="7">
    <source>
        <dbReference type="Proteomes" id="UP000806522"/>
    </source>
</evidence>
<proteinExistence type="predicted"/>
<sequence length="351" mass="38671">MAEVTSLNKQHPLYQEDLARIAQTPGIEGVYGKTFLISGATGLIGVCLIDALMYLNKQGAGITIYALVRSREKAALRLGEYFEDSHFHFVEREASESLLELPKVDVIIPLASNTHPLAYSKYPIETININVKGAEQALEKAVACGAMVLYPSTVEVYGNARGDDDFTEDYTGQLNLATARACYTESKRLSEALCQSYIAERGAQVKIVRLSRVFGPTMLMSDSKASSQFLQKALAGEDIVLKSKGEQLFSYTYMADAVGAMLHVLLHGEEDVAYNIANEACNVRLKDFAQLCAAWANKQVVFELPSETEQKGFSIAMRAVLDNTRLKGLGWKPQYTMKDAVCRTLSILSHE</sequence>
<evidence type="ECO:0000256" key="1">
    <source>
        <dbReference type="ARBA" id="ARBA00001911"/>
    </source>
</evidence>
<comment type="caution">
    <text evidence="6">The sequence shown here is derived from an EMBL/GenBank/DDBJ whole genome shotgun (WGS) entry which is preliminary data.</text>
</comment>
<dbReference type="GO" id="GO:0042732">
    <property type="term" value="P:D-xylose metabolic process"/>
    <property type="evidence" value="ECO:0007669"/>
    <property type="project" value="InterPro"/>
</dbReference>
<evidence type="ECO:0000256" key="4">
    <source>
        <dbReference type="ARBA" id="ARBA00023239"/>
    </source>
</evidence>
<protein>
    <submittedName>
        <fullName evidence="6">NAD-dependent epimerase/dehydratase family protein</fullName>
    </submittedName>
</protein>
<dbReference type="Pfam" id="PF01370">
    <property type="entry name" value="Epimerase"/>
    <property type="match status" value="1"/>
</dbReference>
<dbReference type="GO" id="GO:0048040">
    <property type="term" value="F:UDP-glucuronate decarboxylase activity"/>
    <property type="evidence" value="ECO:0007669"/>
    <property type="project" value="TreeGrafter"/>
</dbReference>
<dbReference type="Gene3D" id="3.40.50.720">
    <property type="entry name" value="NAD(P)-binding Rossmann-like Domain"/>
    <property type="match status" value="1"/>
</dbReference>
<evidence type="ECO:0000256" key="2">
    <source>
        <dbReference type="ARBA" id="ARBA00022793"/>
    </source>
</evidence>
<dbReference type="GO" id="GO:0005737">
    <property type="term" value="C:cytoplasm"/>
    <property type="evidence" value="ECO:0007669"/>
    <property type="project" value="TreeGrafter"/>
</dbReference>
<comment type="cofactor">
    <cofactor evidence="1">
        <name>NAD(+)</name>
        <dbReference type="ChEBI" id="CHEBI:57540"/>
    </cofactor>
</comment>
<dbReference type="InterPro" id="IPR001509">
    <property type="entry name" value="Epimerase_deHydtase"/>
</dbReference>
<gene>
    <name evidence="6" type="ORF">E7101_01940</name>
</gene>
<keyword evidence="3" id="KW-0520">NAD</keyword>
<dbReference type="InterPro" id="IPR036291">
    <property type="entry name" value="NAD(P)-bd_dom_sf"/>
</dbReference>
<dbReference type="PANTHER" id="PTHR43078">
    <property type="entry name" value="UDP-GLUCURONIC ACID DECARBOXYLASE-RELATED"/>
    <property type="match status" value="1"/>
</dbReference>
<keyword evidence="4" id="KW-0456">Lyase</keyword>
<accession>A0A9D5P5Y4</accession>